<evidence type="ECO:0000256" key="2">
    <source>
        <dbReference type="ARBA" id="ARBA00004651"/>
    </source>
</evidence>
<dbReference type="SUPFAM" id="SSF47384">
    <property type="entry name" value="Homodimeric domain of signal transducing histidine kinase"/>
    <property type="match status" value="1"/>
</dbReference>
<evidence type="ECO:0000256" key="1">
    <source>
        <dbReference type="ARBA" id="ARBA00000085"/>
    </source>
</evidence>
<keyword evidence="11 13" id="KW-0472">Membrane</keyword>
<dbReference type="SUPFAM" id="SSF52172">
    <property type="entry name" value="CheY-like"/>
    <property type="match status" value="1"/>
</dbReference>
<dbReference type="InterPro" id="IPR003594">
    <property type="entry name" value="HATPase_dom"/>
</dbReference>
<feature type="transmembrane region" description="Helical" evidence="13">
    <location>
        <begin position="12"/>
        <end position="30"/>
    </location>
</feature>
<dbReference type="RefSeq" id="WP_136433503.1">
    <property type="nucleotide sequence ID" value="NZ_SSTJ01000003.1"/>
</dbReference>
<evidence type="ECO:0000256" key="9">
    <source>
        <dbReference type="ARBA" id="ARBA00022989"/>
    </source>
</evidence>
<evidence type="ECO:0000256" key="4">
    <source>
        <dbReference type="ARBA" id="ARBA00022475"/>
    </source>
</evidence>
<dbReference type="PROSITE" id="PS50113">
    <property type="entry name" value="PAC"/>
    <property type="match status" value="1"/>
</dbReference>
<dbReference type="Proteomes" id="UP000308978">
    <property type="component" value="Unassembled WGS sequence"/>
</dbReference>
<proteinExistence type="predicted"/>
<dbReference type="Pfam" id="PF00072">
    <property type="entry name" value="Response_reg"/>
    <property type="match status" value="1"/>
</dbReference>
<organism evidence="17 18">
    <name type="scientific">Adlercreutzia caecimuris</name>
    <dbReference type="NCBI Taxonomy" id="671266"/>
    <lineage>
        <taxon>Bacteria</taxon>
        <taxon>Bacillati</taxon>
        <taxon>Actinomycetota</taxon>
        <taxon>Coriobacteriia</taxon>
        <taxon>Eggerthellales</taxon>
        <taxon>Eggerthellaceae</taxon>
        <taxon>Adlercreutzia</taxon>
    </lineage>
</organism>
<dbReference type="AlphaFoldDB" id="A0A4S4G596"/>
<dbReference type="InterPro" id="IPR004358">
    <property type="entry name" value="Sig_transdc_His_kin-like_C"/>
</dbReference>
<dbReference type="InterPro" id="IPR033479">
    <property type="entry name" value="dCache_1"/>
</dbReference>
<evidence type="ECO:0000256" key="3">
    <source>
        <dbReference type="ARBA" id="ARBA00012438"/>
    </source>
</evidence>
<dbReference type="CDD" id="cd00082">
    <property type="entry name" value="HisKA"/>
    <property type="match status" value="1"/>
</dbReference>
<keyword evidence="7 13" id="KW-0812">Transmembrane</keyword>
<evidence type="ECO:0000256" key="11">
    <source>
        <dbReference type="ARBA" id="ARBA00023136"/>
    </source>
</evidence>
<dbReference type="Pfam" id="PF02518">
    <property type="entry name" value="HATPase_c"/>
    <property type="match status" value="1"/>
</dbReference>
<dbReference type="SMART" id="SM00448">
    <property type="entry name" value="REC"/>
    <property type="match status" value="1"/>
</dbReference>
<comment type="caution">
    <text evidence="17">The sequence shown here is derived from an EMBL/GenBank/DDBJ whole genome shotgun (WGS) entry which is preliminary data.</text>
</comment>
<evidence type="ECO:0000256" key="10">
    <source>
        <dbReference type="ARBA" id="ARBA00023012"/>
    </source>
</evidence>
<dbReference type="InterPro" id="IPR003661">
    <property type="entry name" value="HisK_dim/P_dom"/>
</dbReference>
<evidence type="ECO:0000256" key="6">
    <source>
        <dbReference type="ARBA" id="ARBA00022679"/>
    </source>
</evidence>
<keyword evidence="6" id="KW-0808">Transferase</keyword>
<evidence type="ECO:0000256" key="5">
    <source>
        <dbReference type="ARBA" id="ARBA00022553"/>
    </source>
</evidence>
<evidence type="ECO:0000256" key="7">
    <source>
        <dbReference type="ARBA" id="ARBA00022692"/>
    </source>
</evidence>
<evidence type="ECO:0000256" key="13">
    <source>
        <dbReference type="SAM" id="Phobius"/>
    </source>
</evidence>
<reference evidence="17 18" key="1">
    <citation type="submission" date="2019-04" db="EMBL/GenBank/DDBJ databases">
        <title>Microbes associate with the intestines of laboratory mice.</title>
        <authorList>
            <person name="Navarre W."/>
            <person name="Wong E."/>
            <person name="Huang K.C."/>
            <person name="Tropini C."/>
            <person name="Ng K."/>
            <person name="Yu B."/>
        </authorList>
    </citation>
    <scope>NUCLEOTIDE SEQUENCE [LARGE SCALE GENOMIC DNA]</scope>
    <source>
        <strain evidence="17 18">NM80_B27</strain>
    </source>
</reference>
<evidence type="ECO:0000313" key="17">
    <source>
        <dbReference type="EMBL" id="THG38001.1"/>
    </source>
</evidence>
<feature type="domain" description="Histidine kinase" evidence="14">
    <location>
        <begin position="480"/>
        <end position="704"/>
    </location>
</feature>
<dbReference type="Gene3D" id="3.30.450.20">
    <property type="entry name" value="PAS domain"/>
    <property type="match status" value="1"/>
</dbReference>
<evidence type="ECO:0000259" key="14">
    <source>
        <dbReference type="PROSITE" id="PS50109"/>
    </source>
</evidence>
<dbReference type="Gene3D" id="3.40.50.2300">
    <property type="match status" value="1"/>
</dbReference>
<keyword evidence="8" id="KW-0418">Kinase</keyword>
<keyword evidence="9 13" id="KW-1133">Transmembrane helix</keyword>
<dbReference type="InterPro" id="IPR036097">
    <property type="entry name" value="HisK_dim/P_sf"/>
</dbReference>
<name>A0A4S4G596_9ACTN</name>
<keyword evidence="5 12" id="KW-0597">Phosphoprotein</keyword>
<dbReference type="InterPro" id="IPR011006">
    <property type="entry name" value="CheY-like_superfamily"/>
</dbReference>
<feature type="modified residue" description="4-aspartylphosphate" evidence="12">
    <location>
        <position position="779"/>
    </location>
</feature>
<comment type="catalytic activity">
    <reaction evidence="1">
        <text>ATP + protein L-histidine = ADP + protein N-phospho-L-histidine.</text>
        <dbReference type="EC" id="2.7.13.3"/>
    </reaction>
</comment>
<comment type="subcellular location">
    <subcellularLocation>
        <location evidence="2">Cell membrane</location>
        <topology evidence="2">Multi-pass membrane protein</topology>
    </subcellularLocation>
</comment>
<dbReference type="PANTHER" id="PTHR43047:SF64">
    <property type="entry name" value="HISTIDINE KINASE CONTAINING CHEY-HOMOLOGOUS RECEIVER DOMAIN AND PAS DOMAIN-RELATED"/>
    <property type="match status" value="1"/>
</dbReference>
<keyword evidence="10" id="KW-0902">Two-component regulatory system</keyword>
<dbReference type="SMART" id="SM00388">
    <property type="entry name" value="HisKA"/>
    <property type="match status" value="1"/>
</dbReference>
<dbReference type="InterPro" id="IPR000700">
    <property type="entry name" value="PAS-assoc_C"/>
</dbReference>
<evidence type="ECO:0000256" key="8">
    <source>
        <dbReference type="ARBA" id="ARBA00022777"/>
    </source>
</evidence>
<dbReference type="PRINTS" id="PR00344">
    <property type="entry name" value="BCTRLSENSOR"/>
</dbReference>
<sequence length="849" mass="92022">MENEGRKYWLSVAAFLVVFIAVVVTFSMFMQQTSNRIVSQTSQYVADAASQTAKLVGTFMQNTQKDIETIAALASEAPDTAAIATSEEWLRDVGETSPFDTIDFVDAAGMQHSSGREAVNVSDRTYYQRAMAGESGIECIFNTRLTHENLIYFYAPVREGADGPVIGLLLAHYSEERLTELLQGSFFGYESHVLLCLPTGEVVAASDGSLAGSNLLTDIVASALTSGAAGDFERAFAEGKSATFTYTGTSGLGSACITPVAGLDWIILETFPSAATEQMINAANEGGWSALLVIVFVFVVVIVGIVVFNNRRHRRLTRSMKDRIDVQTGVGKLTERLALIDFDTDRFRYMSGPHTPNDPYELEGAYQHMIDRLEGLVVGDAAKREVCERFSREAIMNAMPPGVDNLGFEYLFDRGGDRTWEDINLICVERDDEGRPRRLVYTTQDVTVMKTREKQLQQAMEDSYHAAVAANNAKSDFLSRMSHDIRTPMNAIIGMTELARMSEGDPARVDDCLAKITLSSNHLLNLINEVLDLSMIESGRLVLSAGEVDLRALACEMETMFGSRCEDAGIALSVEMDAVAHPLVEADELRLQQVFINMLGNAVKFTGPGGAVKVRMGESPGRVEGTSDYEFVFCDTGCGMAPEFLEHVFEPFAREHDSRTERVEGTGLGLSIVQSIVSLMGGAIEVQSVPDAGTKFTVRLNLRHGAGESDDVLPDAESAADALQGAHVLLVEDNELNSEIAAALLESLGLAVECAFNGREALEVLDAAEPGHFDVVLMDIQMPVMNGLEATRAIRASERADLRALPVVVLSANAFAEDVQESKHAGADDHLSKPISVKDLAAALAAILG</sequence>
<dbReference type="Gene3D" id="3.30.565.10">
    <property type="entry name" value="Histidine kinase-like ATPase, C-terminal domain"/>
    <property type="match status" value="1"/>
</dbReference>
<dbReference type="EMBL" id="SSTJ01000003">
    <property type="protein sequence ID" value="THG38001.1"/>
    <property type="molecule type" value="Genomic_DNA"/>
</dbReference>
<dbReference type="PANTHER" id="PTHR43047">
    <property type="entry name" value="TWO-COMPONENT HISTIDINE PROTEIN KINASE"/>
    <property type="match status" value="1"/>
</dbReference>
<dbReference type="InterPro" id="IPR036890">
    <property type="entry name" value="HATPase_C_sf"/>
</dbReference>
<dbReference type="SUPFAM" id="SSF55874">
    <property type="entry name" value="ATPase domain of HSP90 chaperone/DNA topoisomerase II/histidine kinase"/>
    <property type="match status" value="1"/>
</dbReference>
<dbReference type="Pfam" id="PF00512">
    <property type="entry name" value="HisKA"/>
    <property type="match status" value="1"/>
</dbReference>
<feature type="domain" description="PAC" evidence="16">
    <location>
        <begin position="404"/>
        <end position="458"/>
    </location>
</feature>
<dbReference type="PROSITE" id="PS50109">
    <property type="entry name" value="HIS_KIN"/>
    <property type="match status" value="1"/>
</dbReference>
<protein>
    <recommendedName>
        <fullName evidence="3">histidine kinase</fullName>
        <ecNumber evidence="3">2.7.13.3</ecNumber>
    </recommendedName>
</protein>
<dbReference type="SMART" id="SM00387">
    <property type="entry name" value="HATPase_c"/>
    <property type="match status" value="1"/>
</dbReference>
<evidence type="ECO:0000259" key="16">
    <source>
        <dbReference type="PROSITE" id="PS50113"/>
    </source>
</evidence>
<dbReference type="GO" id="GO:0005886">
    <property type="term" value="C:plasma membrane"/>
    <property type="evidence" value="ECO:0007669"/>
    <property type="project" value="UniProtKB-SubCell"/>
</dbReference>
<evidence type="ECO:0000256" key="12">
    <source>
        <dbReference type="PROSITE-ProRule" id="PRU00169"/>
    </source>
</evidence>
<evidence type="ECO:0000259" key="15">
    <source>
        <dbReference type="PROSITE" id="PS50110"/>
    </source>
</evidence>
<dbReference type="Pfam" id="PF02743">
    <property type="entry name" value="dCache_1"/>
    <property type="match status" value="1"/>
</dbReference>
<feature type="transmembrane region" description="Helical" evidence="13">
    <location>
        <begin position="288"/>
        <end position="308"/>
    </location>
</feature>
<dbReference type="InterPro" id="IPR005467">
    <property type="entry name" value="His_kinase_dom"/>
</dbReference>
<dbReference type="InterPro" id="IPR001789">
    <property type="entry name" value="Sig_transdc_resp-reg_receiver"/>
</dbReference>
<dbReference type="GO" id="GO:0000155">
    <property type="term" value="F:phosphorelay sensor kinase activity"/>
    <property type="evidence" value="ECO:0007669"/>
    <property type="project" value="InterPro"/>
</dbReference>
<dbReference type="Gene3D" id="1.10.287.130">
    <property type="match status" value="1"/>
</dbReference>
<feature type="domain" description="Response regulatory" evidence="15">
    <location>
        <begin position="727"/>
        <end position="848"/>
    </location>
</feature>
<keyword evidence="4" id="KW-1003">Cell membrane</keyword>
<dbReference type="PROSITE" id="PS50110">
    <property type="entry name" value="RESPONSE_REGULATORY"/>
    <property type="match status" value="1"/>
</dbReference>
<evidence type="ECO:0000313" key="18">
    <source>
        <dbReference type="Proteomes" id="UP000308978"/>
    </source>
</evidence>
<dbReference type="EC" id="2.7.13.3" evidence="3"/>
<gene>
    <name evidence="17" type="ORF">E5986_03855</name>
</gene>
<accession>A0A4S4G596</accession>
<dbReference type="CDD" id="cd17546">
    <property type="entry name" value="REC_hyHK_CKI1_RcsC-like"/>
    <property type="match status" value="1"/>
</dbReference>
<dbReference type="FunFam" id="3.30.565.10:FF:000006">
    <property type="entry name" value="Sensor histidine kinase WalK"/>
    <property type="match status" value="1"/>
</dbReference>